<sequence>MKQKFILIFLYFCSLEFAFGLELYINGGKENNKNFAVLNIIHDKPFLCQETLNRNSEVESILCKFDQKLASRVSSSNTLFFVIEPELQKKGFYLRITPKKKIKLFNTAFNINTPYPIPLETNIESKRWQIVGYEDTLPFLEDKPSEGLNFPITFNDIIGYPSIGVLDIRMSPISDNTGSADKDSFLKIQSLIANKSYQEALIAIDEMSSLFPNTIFKRDILYLKIIALDGLASEENYEDIITLAKTWQNAYPTDIHISEILYIIAKTYAKMDFFEEASYYYRRLFDEYKGDQFELLARLDYGKNLYLRGERKLVLNLYQSVLNETQNLDIASLASIALGEYYRETDKEEAQKYLQSVLEANPTFFEKDVPTYYNMLKQWTEKGIYTVPAQIAELLFLSLDEDYPEYRDILKDVAIWYDKSENLPKAHHYYQLLLQNPTDDKEEEEIKELDDILLLKLDEDDVEKRLKHYDYVLKNYEGKEEAKKALEKKIETLFQEKHYEEIFALRNELEENNPLLLGAVAALVKDSLSEDNCKSAAYYGNLYAEKIPLEESEKFDLLQCLYQNQQYIPAQKIAQEALQKITKAENKEKWLYYLGWVEYQLQNYPKAALASRDALNLLSKEEYNDIAWVLFMALNHEKRKEEAFNLLPILEEKLKDNEKMIEIYRIALLNALEKKDDTAIKIYAQKIIDLQNKYQHYEYSPWVELSLVETLNREAKFQESLQLLLSAQTHISKPQEKIQIYYLQGYLNHKLNKIPEAIQAYTECEAVDIQSPWKNLCIDAKKLLESETTEQNNE</sequence>
<evidence type="ECO:0000313" key="3">
    <source>
        <dbReference type="Proteomes" id="UP000244890"/>
    </source>
</evidence>
<dbReference type="EMBL" id="CP021886">
    <property type="protein sequence ID" value="AWI33629.1"/>
    <property type="molecule type" value="Genomic_DNA"/>
</dbReference>
<keyword evidence="2" id="KW-0969">Cilium</keyword>
<dbReference type="Proteomes" id="UP000244890">
    <property type="component" value="Chromosome"/>
</dbReference>
<feature type="domain" description="DUF7494" evidence="1">
    <location>
        <begin position="21"/>
        <end position="136"/>
    </location>
</feature>
<keyword evidence="2" id="KW-0282">Flagellum</keyword>
<name>A0A2U8FBP5_9HELI</name>
<protein>
    <submittedName>
        <fullName evidence="2">Flagellar functional protein</fullName>
    </submittedName>
</protein>
<dbReference type="SMART" id="SM00028">
    <property type="entry name" value="TPR"/>
    <property type="match status" value="4"/>
</dbReference>
<dbReference type="Gene3D" id="1.25.40.10">
    <property type="entry name" value="Tetratricopeptide repeat domain"/>
    <property type="match status" value="3"/>
</dbReference>
<reference evidence="2 3" key="1">
    <citation type="submission" date="2017-06" db="EMBL/GenBank/DDBJ databases">
        <title>Complete genome of Helicobacter apodemus.</title>
        <authorList>
            <person name="Cho S."/>
        </authorList>
    </citation>
    <scope>NUCLEOTIDE SEQUENCE [LARGE SCALE GENOMIC DNA]</scope>
    <source>
        <strain evidence="3">SNUVETPUB-15-01</strain>
    </source>
</reference>
<dbReference type="KEGG" id="had:CDV25_01775"/>
<evidence type="ECO:0000313" key="2">
    <source>
        <dbReference type="EMBL" id="AWI33629.1"/>
    </source>
</evidence>
<dbReference type="InterPro" id="IPR011990">
    <property type="entry name" value="TPR-like_helical_dom_sf"/>
</dbReference>
<keyword evidence="2" id="KW-0966">Cell projection</keyword>
<organism evidence="2 3">
    <name type="scientific">Helicobacter apodemus</name>
    <dbReference type="NCBI Taxonomy" id="135569"/>
    <lineage>
        <taxon>Bacteria</taxon>
        <taxon>Pseudomonadati</taxon>
        <taxon>Campylobacterota</taxon>
        <taxon>Epsilonproteobacteria</taxon>
        <taxon>Campylobacterales</taxon>
        <taxon>Helicobacteraceae</taxon>
        <taxon>Helicobacter</taxon>
    </lineage>
</organism>
<proteinExistence type="predicted"/>
<dbReference type="InterPro" id="IPR019734">
    <property type="entry name" value="TPR_rpt"/>
</dbReference>
<dbReference type="InterPro" id="IPR055917">
    <property type="entry name" value="DUF7494"/>
</dbReference>
<dbReference type="AlphaFoldDB" id="A0A2U8FBP5"/>
<gene>
    <name evidence="2" type="ORF">CDV25_01775</name>
</gene>
<evidence type="ECO:0000259" key="1">
    <source>
        <dbReference type="Pfam" id="PF24323"/>
    </source>
</evidence>
<dbReference type="Pfam" id="PF24323">
    <property type="entry name" value="DUF7494"/>
    <property type="match status" value="1"/>
</dbReference>
<dbReference type="RefSeq" id="WP_108910520.1">
    <property type="nucleotide sequence ID" value="NZ_CP021886.1"/>
</dbReference>
<dbReference type="OrthoDB" id="5337154at2"/>
<accession>A0A2U8FBP5</accession>
<dbReference type="SUPFAM" id="SSF48452">
    <property type="entry name" value="TPR-like"/>
    <property type="match status" value="1"/>
</dbReference>